<dbReference type="EMBL" id="NNAY01000702">
    <property type="protein sequence ID" value="OXU26903.1"/>
    <property type="molecule type" value="Genomic_DNA"/>
</dbReference>
<feature type="transmembrane region" description="Helical" evidence="1">
    <location>
        <begin position="42"/>
        <end position="66"/>
    </location>
</feature>
<sequence length="85" mass="9527">MKVLIVFAVCTLLANTYVATLDVYDDPVYGLVISSSNSITLYYAFPLLLYAYFYTCELAIVSWPAVNCIKNTCPKLEKIERANST</sequence>
<gene>
    <name evidence="3" type="ORF">TSAR_014288</name>
</gene>
<evidence type="ECO:0000256" key="1">
    <source>
        <dbReference type="SAM" id="Phobius"/>
    </source>
</evidence>
<protein>
    <submittedName>
        <fullName evidence="3">Uncharacterized protein</fullName>
    </submittedName>
</protein>
<proteinExistence type="predicted"/>
<evidence type="ECO:0000256" key="2">
    <source>
        <dbReference type="SAM" id="SignalP"/>
    </source>
</evidence>
<organism evidence="3 4">
    <name type="scientific">Trichomalopsis sarcophagae</name>
    <dbReference type="NCBI Taxonomy" id="543379"/>
    <lineage>
        <taxon>Eukaryota</taxon>
        <taxon>Metazoa</taxon>
        <taxon>Ecdysozoa</taxon>
        <taxon>Arthropoda</taxon>
        <taxon>Hexapoda</taxon>
        <taxon>Insecta</taxon>
        <taxon>Pterygota</taxon>
        <taxon>Neoptera</taxon>
        <taxon>Endopterygota</taxon>
        <taxon>Hymenoptera</taxon>
        <taxon>Apocrita</taxon>
        <taxon>Proctotrupomorpha</taxon>
        <taxon>Chalcidoidea</taxon>
        <taxon>Pteromalidae</taxon>
        <taxon>Pteromalinae</taxon>
        <taxon>Trichomalopsis</taxon>
    </lineage>
</organism>
<evidence type="ECO:0000313" key="4">
    <source>
        <dbReference type="Proteomes" id="UP000215335"/>
    </source>
</evidence>
<keyword evidence="4" id="KW-1185">Reference proteome</keyword>
<dbReference type="Proteomes" id="UP000215335">
    <property type="component" value="Unassembled WGS sequence"/>
</dbReference>
<accession>A0A232F8Y3</accession>
<keyword evidence="2" id="KW-0732">Signal</keyword>
<feature type="signal peptide" evidence="2">
    <location>
        <begin position="1"/>
        <end position="20"/>
    </location>
</feature>
<keyword evidence="1" id="KW-1133">Transmembrane helix</keyword>
<comment type="caution">
    <text evidence="3">The sequence shown here is derived from an EMBL/GenBank/DDBJ whole genome shotgun (WGS) entry which is preliminary data.</text>
</comment>
<keyword evidence="1" id="KW-0812">Transmembrane</keyword>
<name>A0A232F8Y3_9HYME</name>
<dbReference type="AlphaFoldDB" id="A0A232F8Y3"/>
<reference evidence="3 4" key="1">
    <citation type="journal article" date="2017" name="Curr. Biol.">
        <title>The Evolution of Venom by Co-option of Single-Copy Genes.</title>
        <authorList>
            <person name="Martinson E.O."/>
            <person name="Mrinalini"/>
            <person name="Kelkar Y.D."/>
            <person name="Chang C.H."/>
            <person name="Werren J.H."/>
        </authorList>
    </citation>
    <scope>NUCLEOTIDE SEQUENCE [LARGE SCALE GENOMIC DNA]</scope>
    <source>
        <strain evidence="3 4">Alberta</strain>
        <tissue evidence="3">Whole body</tissue>
    </source>
</reference>
<keyword evidence="1" id="KW-0472">Membrane</keyword>
<evidence type="ECO:0000313" key="3">
    <source>
        <dbReference type="EMBL" id="OXU26903.1"/>
    </source>
</evidence>
<feature type="chain" id="PRO_5012692050" evidence="2">
    <location>
        <begin position="21"/>
        <end position="85"/>
    </location>
</feature>